<evidence type="ECO:0000259" key="3">
    <source>
        <dbReference type="Pfam" id="PF22636"/>
    </source>
</evidence>
<feature type="binding site" evidence="2">
    <location>
        <position position="63"/>
    </location>
    <ligand>
        <name>substrate</name>
    </ligand>
</feature>
<dbReference type="Proteomes" id="UP000612362">
    <property type="component" value="Unassembled WGS sequence"/>
</dbReference>
<evidence type="ECO:0000256" key="2">
    <source>
        <dbReference type="PIRSR" id="PIRSR014972-2"/>
    </source>
</evidence>
<dbReference type="PANTHER" id="PTHR36934">
    <property type="entry name" value="BLR0278 PROTEIN"/>
    <property type="match status" value="1"/>
</dbReference>
<feature type="active site" evidence="1">
    <location>
        <position position="44"/>
    </location>
</feature>
<gene>
    <name evidence="4" type="ORF">KSX_11730</name>
</gene>
<reference evidence="4" key="1">
    <citation type="submission" date="2020-10" db="EMBL/GenBank/DDBJ databases">
        <title>Taxonomic study of unclassified bacteria belonging to the class Ktedonobacteria.</title>
        <authorList>
            <person name="Yabe S."/>
            <person name="Wang C.M."/>
            <person name="Zheng Y."/>
            <person name="Sakai Y."/>
            <person name="Cavaletti L."/>
            <person name="Monciardini P."/>
            <person name="Donadio S."/>
        </authorList>
    </citation>
    <scope>NUCLEOTIDE SEQUENCE</scope>
    <source>
        <strain evidence="4">SOSP1-1</strain>
    </source>
</reference>
<dbReference type="InterPro" id="IPR054485">
    <property type="entry name" value="FlK-like_dom"/>
</dbReference>
<dbReference type="PIRSF" id="PIRSF014972">
    <property type="entry name" value="FlK"/>
    <property type="match status" value="1"/>
</dbReference>
<keyword evidence="5" id="KW-1185">Reference proteome</keyword>
<evidence type="ECO:0000313" key="5">
    <source>
        <dbReference type="Proteomes" id="UP000612362"/>
    </source>
</evidence>
<feature type="active site" evidence="1">
    <location>
        <position position="70"/>
    </location>
</feature>
<dbReference type="Pfam" id="PF22636">
    <property type="entry name" value="FlK"/>
    <property type="match status" value="1"/>
</dbReference>
<dbReference type="InterPro" id="IPR029069">
    <property type="entry name" value="HotDog_dom_sf"/>
</dbReference>
<protein>
    <submittedName>
        <fullName evidence="4">Thioesterase</fullName>
    </submittedName>
</protein>
<dbReference type="InterPro" id="IPR025540">
    <property type="entry name" value="FlK"/>
</dbReference>
<evidence type="ECO:0000313" key="4">
    <source>
        <dbReference type="EMBL" id="GHO43010.1"/>
    </source>
</evidence>
<feature type="domain" description="Fluoroacetyl-CoA-specific thioesterase-like" evidence="3">
    <location>
        <begin position="17"/>
        <end position="117"/>
    </location>
</feature>
<organism evidence="4 5">
    <name type="scientific">Ktedonospora formicarum</name>
    <dbReference type="NCBI Taxonomy" id="2778364"/>
    <lineage>
        <taxon>Bacteria</taxon>
        <taxon>Bacillati</taxon>
        <taxon>Chloroflexota</taxon>
        <taxon>Ktedonobacteria</taxon>
        <taxon>Ktedonobacterales</taxon>
        <taxon>Ktedonobacteraceae</taxon>
        <taxon>Ktedonospora</taxon>
    </lineage>
</organism>
<feature type="active site" evidence="1">
    <location>
        <position position="36"/>
    </location>
</feature>
<feature type="binding site" evidence="2">
    <location>
        <position position="114"/>
    </location>
    <ligand>
        <name>substrate</name>
    </ligand>
</feature>
<accession>A0A8J3MS62</accession>
<dbReference type="AlphaFoldDB" id="A0A8J3MS62"/>
<dbReference type="SUPFAM" id="SSF54637">
    <property type="entry name" value="Thioesterase/thiol ester dehydrase-isomerase"/>
    <property type="match status" value="1"/>
</dbReference>
<name>A0A8J3MS62_9CHLR</name>
<dbReference type="EMBL" id="BNJF01000001">
    <property type="protein sequence ID" value="GHO43010.1"/>
    <property type="molecule type" value="Genomic_DNA"/>
</dbReference>
<dbReference type="PANTHER" id="PTHR36934:SF1">
    <property type="entry name" value="THIOESTERASE DOMAIN-CONTAINING PROTEIN"/>
    <property type="match status" value="1"/>
</dbReference>
<proteinExistence type="predicted"/>
<dbReference type="CDD" id="cd03440">
    <property type="entry name" value="hot_dog"/>
    <property type="match status" value="1"/>
</dbReference>
<feature type="binding site" evidence="2">
    <location>
        <position position="63"/>
    </location>
    <ligand>
        <name>CoA</name>
        <dbReference type="ChEBI" id="CHEBI:57287"/>
    </ligand>
</feature>
<evidence type="ECO:0000256" key="1">
    <source>
        <dbReference type="PIRSR" id="PIRSR014972-1"/>
    </source>
</evidence>
<sequence length="128" mass="13873">MHMHIEPGLTADLSTLVTPENTAAAIGAGGVEVFATPMMIALMENAAWRAVAAGLDKGNITVGTLVNVRHLAATPVGQTVRASATLQEIDERRLVFHVEAHDEHQKIGEGMHERVIVGLERFMKRLEE</sequence>
<dbReference type="Gene3D" id="3.10.129.10">
    <property type="entry name" value="Hotdog Thioesterase"/>
    <property type="match status" value="1"/>
</dbReference>
<comment type="caution">
    <text evidence="4">The sequence shown here is derived from an EMBL/GenBank/DDBJ whole genome shotgun (WGS) entry which is preliminary data.</text>
</comment>